<dbReference type="Proteomes" id="UP001626550">
    <property type="component" value="Unassembled WGS sequence"/>
</dbReference>
<evidence type="ECO:0000259" key="7">
    <source>
        <dbReference type="PROSITE" id="PS50833"/>
    </source>
</evidence>
<reference evidence="8 9" key="1">
    <citation type="submission" date="2024-11" db="EMBL/GenBank/DDBJ databases">
        <title>Adaptive evolution of stress response genes in parasites aligns with host niche diversity.</title>
        <authorList>
            <person name="Hahn C."/>
            <person name="Resl P."/>
        </authorList>
    </citation>
    <scope>NUCLEOTIDE SEQUENCE [LARGE SCALE GENOMIC DNA]</scope>
    <source>
        <strain evidence="8">EGGRZ-B1_66</strain>
        <tissue evidence="8">Body</tissue>
    </source>
</reference>
<name>A0ABD2Q788_9PLAT</name>
<feature type="domain" description="Brix" evidence="7">
    <location>
        <begin position="32"/>
        <end position="247"/>
    </location>
</feature>
<dbReference type="Pfam" id="PF04427">
    <property type="entry name" value="Brix"/>
    <property type="match status" value="1"/>
</dbReference>
<protein>
    <recommendedName>
        <fullName evidence="3 6">Ribosome production factor 2 homolog</fullName>
    </recommendedName>
    <alternativeName>
        <fullName evidence="5 6">Ribosome biogenesis protein RPF2 homolog</fullName>
    </alternativeName>
</protein>
<comment type="caution">
    <text evidence="8">The sequence shown here is derived from an EMBL/GenBank/DDBJ whole genome shotgun (WGS) entry which is preliminary data.</text>
</comment>
<dbReference type="SMART" id="SM00879">
    <property type="entry name" value="Brix"/>
    <property type="match status" value="1"/>
</dbReference>
<evidence type="ECO:0000256" key="6">
    <source>
        <dbReference type="RuleBase" id="RU367086"/>
    </source>
</evidence>
<sequence>MSSLKHRINKPKTRRGKKFLEDRAPKVHENDKKVLVFRGSHTNDIINDFLKTFCSLKAPLFTKLKNKNPVLPFDSTSFIEHMGRKYDCSLFLCGMHSKKRPHNIVIGRTFDGEVLDMFELGIENYRGFDNQHGFHLPAGAKPMLLFSGEAFTDDEPIIELKSLLIDLFRGPKIPSVSTYGTDLQIHFVASSSTEIKMRVRAIKFEKPEQGEEHVIQKPDGTLVTCKLIDVGPTIDFVCRRHRLAPVDKMKAALRVPKVTYNAKRGPKNVSQDEFGTKTGTIHLSRDDNAMDELRPGKSIRTALTGKRKRGFDTHSTMKQQKEKRIKTMDFNVDS</sequence>
<accession>A0ABD2Q788</accession>
<evidence type="ECO:0000256" key="2">
    <source>
        <dbReference type="ARBA" id="ARBA00010782"/>
    </source>
</evidence>
<evidence type="ECO:0000256" key="4">
    <source>
        <dbReference type="ARBA" id="ARBA00023242"/>
    </source>
</evidence>
<evidence type="ECO:0000256" key="3">
    <source>
        <dbReference type="ARBA" id="ARBA00020387"/>
    </source>
</evidence>
<comment type="subcellular location">
    <subcellularLocation>
        <location evidence="1 6">Nucleus</location>
        <location evidence="1 6">Nucleolus</location>
    </subcellularLocation>
</comment>
<evidence type="ECO:0000256" key="1">
    <source>
        <dbReference type="ARBA" id="ARBA00004604"/>
    </source>
</evidence>
<dbReference type="AlphaFoldDB" id="A0ABD2Q788"/>
<dbReference type="EMBL" id="JBJKFK010000758">
    <property type="protein sequence ID" value="KAL3315415.1"/>
    <property type="molecule type" value="Genomic_DNA"/>
</dbReference>
<dbReference type="PROSITE" id="PS50833">
    <property type="entry name" value="BRIX"/>
    <property type="match status" value="1"/>
</dbReference>
<proteinExistence type="inferred from homology"/>
<comment type="similarity">
    <text evidence="2 6">Belongs to the RPF2 family.</text>
</comment>
<gene>
    <name evidence="8" type="primary">RPF2</name>
    <name evidence="8" type="ORF">Ciccas_005960</name>
</gene>
<evidence type="ECO:0000256" key="5">
    <source>
        <dbReference type="ARBA" id="ARBA00030889"/>
    </source>
</evidence>
<keyword evidence="9" id="KW-1185">Reference proteome</keyword>
<evidence type="ECO:0000313" key="9">
    <source>
        <dbReference type="Proteomes" id="UP001626550"/>
    </source>
</evidence>
<organism evidence="8 9">
    <name type="scientific">Cichlidogyrus casuarinus</name>
    <dbReference type="NCBI Taxonomy" id="1844966"/>
    <lineage>
        <taxon>Eukaryota</taxon>
        <taxon>Metazoa</taxon>
        <taxon>Spiralia</taxon>
        <taxon>Lophotrochozoa</taxon>
        <taxon>Platyhelminthes</taxon>
        <taxon>Monogenea</taxon>
        <taxon>Monopisthocotylea</taxon>
        <taxon>Dactylogyridea</taxon>
        <taxon>Ancyrocephalidae</taxon>
        <taxon>Cichlidogyrus</taxon>
    </lineage>
</organism>
<dbReference type="PANTHER" id="PTHR12728:SF0">
    <property type="entry name" value="RIBOSOME PRODUCTION FACTOR 2 HOMOLOG"/>
    <property type="match status" value="1"/>
</dbReference>
<evidence type="ECO:0000313" key="8">
    <source>
        <dbReference type="EMBL" id="KAL3315415.1"/>
    </source>
</evidence>
<dbReference type="InterPro" id="IPR039770">
    <property type="entry name" value="Rpf2"/>
</dbReference>
<keyword evidence="4 6" id="KW-0539">Nucleus</keyword>
<dbReference type="GO" id="GO:0019843">
    <property type="term" value="F:rRNA binding"/>
    <property type="evidence" value="ECO:0007669"/>
    <property type="project" value="UniProtKB-UniRule"/>
</dbReference>
<dbReference type="InterPro" id="IPR007109">
    <property type="entry name" value="Brix"/>
</dbReference>
<dbReference type="PANTHER" id="PTHR12728">
    <property type="entry name" value="BRIX DOMAIN CONTAINING PROTEIN"/>
    <property type="match status" value="1"/>
</dbReference>
<dbReference type="GO" id="GO:0005730">
    <property type="term" value="C:nucleolus"/>
    <property type="evidence" value="ECO:0007669"/>
    <property type="project" value="UniProtKB-SubCell"/>
</dbReference>